<dbReference type="InterPro" id="IPR001849">
    <property type="entry name" value="PH_domain"/>
</dbReference>
<dbReference type="CDD" id="cd00821">
    <property type="entry name" value="PH"/>
    <property type="match status" value="4"/>
</dbReference>
<dbReference type="Proteomes" id="UP000054928">
    <property type="component" value="Unassembled WGS sequence"/>
</dbReference>
<feature type="domain" description="PH" evidence="2">
    <location>
        <begin position="1093"/>
        <end position="1199"/>
    </location>
</feature>
<feature type="domain" description="PH" evidence="2">
    <location>
        <begin position="478"/>
        <end position="576"/>
    </location>
</feature>
<keyword evidence="4" id="KW-1185">Reference proteome</keyword>
<feature type="domain" description="PH" evidence="2">
    <location>
        <begin position="1"/>
        <end position="103"/>
    </location>
</feature>
<dbReference type="OrthoDB" id="63022at2759"/>
<dbReference type="Gene3D" id="2.30.29.30">
    <property type="entry name" value="Pleckstrin-homology domain (PH domain)/Phosphotyrosine-binding domain (PTB)"/>
    <property type="match status" value="7"/>
</dbReference>
<keyword evidence="1" id="KW-0175">Coiled coil</keyword>
<feature type="domain" description="PH" evidence="2">
    <location>
        <begin position="2113"/>
        <end position="2226"/>
    </location>
</feature>
<dbReference type="RefSeq" id="XP_024585205.1">
    <property type="nucleotide sequence ID" value="XM_024719958.1"/>
</dbReference>
<organism evidence="3 4">
    <name type="scientific">Plasmopara halstedii</name>
    <name type="common">Downy mildew of sunflower</name>
    <dbReference type="NCBI Taxonomy" id="4781"/>
    <lineage>
        <taxon>Eukaryota</taxon>
        <taxon>Sar</taxon>
        <taxon>Stramenopiles</taxon>
        <taxon>Oomycota</taxon>
        <taxon>Peronosporomycetes</taxon>
        <taxon>Peronosporales</taxon>
        <taxon>Peronosporaceae</taxon>
        <taxon>Plasmopara</taxon>
    </lineage>
</organism>
<dbReference type="EMBL" id="CCYD01003042">
    <property type="protein sequence ID" value="CEG48836.1"/>
    <property type="molecule type" value="Genomic_DNA"/>
</dbReference>
<sequence>MEGYLWKRGRKVPSMKRYYAVLKGTMLSFYPTQDEAQRSGAAPKRVVEITDLQMPLSSLSEPTHPSHIILKYLDAEGCGTLQCRAESIEMQQIWFSSVQYALKEPDRIAEEEIAEAQDEISRDEERHRQGVQLATEAVEAAGRHHREQANVEKELQQNRLIIAGLNTKLESAKTLRYEAKEKLQTLKETLEEEIVQTKNSSINQERERVAAKVEVADSVEATYRRHIELLQAQIKDISNEQLILVQRVQKCMEESKNLRQAATKSLEDAQFSKQRTRRLASWDDGAASTRRSHLDPLVEGYLLCQHPMRTTMHRRYYVLTGNTLCWYADQDAYVHKMEAPNGVLHVADVSEWDGRVRSTSPIRRIVVPFSTSPRTRMNEQYPNTFAVLTVEGKTLHCSAPLMKDQKEWMAALHIGLTMPPLSPHRARAAKSRRDSFDLLAATPPSPKRQSYENVTKAVANEAGNIATNFASSNKVRSEVVVEGYLVIKTSEEKLMKNRYCVLRALTLYTFATHQEISSNTSTLNIVKVSKWDGHAPILHYDHGFILQTSQLQSIHCSAPSSEEMKRWIDGVQQATEENHPNDKRDSQVALQSVATDQEDWVTKQLSYDSAQNKFLVVLQQYYSEHSPSKLSDVPMLLTRYQGREQALVEHLDRLYGTSMGESSIVQNCLAFLVTQSPSPPAILPQSIPDPLEAHSGDYSDWLTWNNDSTPSYCVLSGNRLGRFDSEARSRADAPLNVFLVTGIHDYPVPSPTRSGTRLENQRLQFFISGGNECLKSSIELLVLQATSTEAKQQWMTRLQNSIASVPKASESIVLRDSSFSSKQPQPSSLQRKLVEYYECYNLKRVNDVETILSGFAGRERQLLLALDATYGTEVSSDLNFAALLPPTGLPNATFYREGYLSVNHPLVIPSYRKCFCVLNGTTWQCLDSVNRNIVIMSDVAVNLHPVTTKLAEQLEFHLETQNNGVIFLRADAVEFFHDWTQVICTILARQSNVDVDGEEPVKDVISALEQLRLRIAAVFAKSNPLKVNEVDSLLQSFEGREGALLKQIDTVYKSELAIDPVCTSLCTVLATNFAENHQRIVSNKSLDVPSDANILMEGYLMKRGHKIPSMRKRYCVLVRNELSYYVTHDDSKNPNSGATTNRLGFFHVDIVSDWHGKTSTHTYKHAMELETKDGKTFFCAASSAKDKQKWIDAFHHGIALVQQDQRRERDDTSESEHDRRLRDQFRSKLADFYRVRNPSKLIDLDLLLSCYSLREFALLQAIDEAYGTNLATDESLLTLIPPHQKEVTALATLKLDGYLKKTSSNISRVPWKQVQSVYVAVDGLCMSLYATREEFQSRSAGAKEDMLILAIKDDNDVVANNCFAVETSDHEWLHFKASDAMEKRVWVQVLRAALDTVLAQSILAEEHRLIGSDDSDITEQGFLLLRMDFDCSQVMHWKRREVATALEECSVALENGNEIVIRGLTKGGETQTRFTVLNTRAWIPGARCWPVIAGNRAPRFPFQIVTQEQFILSCSAATDVERADWIRHLRYGAEQAAALELIEDQLLEIKAPLSPGHKSLIERQKQEVSDPRVVVSPQAVVAQLQTNHEVLMTGYLSLHPDSSLLFSDISGYTQKPHDFFVVLDVRAIVAIYTDESSYFHQFAPIYKAQAVELPDNGAFVRARPHSSKMLSRVQQFFPEATGDGSLSSDTFTVVLRVLDESNDTTASDKVKNSETLTAFLTAQSQHDQWMNAFAEGINYAKSLATYRDEKVLLSFAEGMQESSEDIAIGNVTNSNSCQGAENINDSGFDEISMTSNGSNIDAKRSNFAFTTAAMEGILTPWQMSGSHIRSSQMKATVPVYAVLIGCRLRCYSSQEAAATAASISASSQDLTLSVDDQPPSLDIEITACSSWEAPTTSWLALNKEPKTSGLKIRVKKFRCNLYFTAPTVDAKNQWIQAMHHELQYDTERLLHFSERQFTHDVTAHLAAVTDDESDNTFGSTDKRIRNQGYLQVRTQSVGSTWHERFVMLDDSTLTIYSEKCGMDDWSEEELFNMAMEKHKIVGVNNWHPVFTSLGRNVPQTGFRVETSNGVYLEIIAKTSELASQWKSDITAATTKGMTKSSISRDATLPFISGARMEGYLQVKDRHKSVKRGVKMKSLKRWKFRYCVLMGSHWLVYANQAQAVSSKQAPSPVAIYELLGIAIDNGGDSTSTNTFIIRVDGERQFKCRARSGVECKCWVNAVEDEVLVQKKTAEYVEKSIKDHETEEAARNAIKSKFYEVKSDARRLSMLLGEAIQSASGGLSSSEDDDDVEDEFTLHERSRSKNMDGCPDMLSIDKIDIEPQQKDFSILSFFTYCFRCIPSSSAETNGRNKIIPLGIPGYSSTAAACDPLYTCDYFENDGYRELPL</sequence>
<feature type="coiled-coil region" evidence="1">
    <location>
        <begin position="169"/>
        <end position="207"/>
    </location>
</feature>
<dbReference type="SUPFAM" id="SSF50729">
    <property type="entry name" value="PH domain-like"/>
    <property type="match status" value="10"/>
</dbReference>
<name>A0A0P1B292_PLAHL</name>
<evidence type="ECO:0000313" key="3">
    <source>
        <dbReference type="EMBL" id="CEG48836.1"/>
    </source>
</evidence>
<dbReference type="STRING" id="4781.A0A0P1B292"/>
<accession>A0A0P1B292</accession>
<dbReference type="PROSITE" id="PS50003">
    <property type="entry name" value="PH_DOMAIN"/>
    <property type="match status" value="7"/>
</dbReference>
<evidence type="ECO:0000256" key="1">
    <source>
        <dbReference type="SAM" id="Coils"/>
    </source>
</evidence>
<feature type="domain" description="PH" evidence="2">
    <location>
        <begin position="295"/>
        <end position="417"/>
    </location>
</feature>
<dbReference type="OMA" id="MHRRYYV"/>
<dbReference type="PANTHER" id="PTHR14383">
    <property type="entry name" value="SWAP-70 RECOMBINASE"/>
    <property type="match status" value="1"/>
</dbReference>
<dbReference type="Pfam" id="PF00169">
    <property type="entry name" value="PH"/>
    <property type="match status" value="3"/>
</dbReference>
<feature type="domain" description="PH" evidence="2">
    <location>
        <begin position="1292"/>
        <end position="1395"/>
    </location>
</feature>
<reference evidence="4" key="1">
    <citation type="submission" date="2014-09" db="EMBL/GenBank/DDBJ databases">
        <authorList>
            <person name="Sharma Rahul"/>
            <person name="Thines Marco"/>
        </authorList>
    </citation>
    <scope>NUCLEOTIDE SEQUENCE [LARGE SCALE GENOMIC DNA]</scope>
</reference>
<feature type="domain" description="PH" evidence="2">
    <location>
        <begin position="1983"/>
        <end position="2094"/>
    </location>
</feature>
<dbReference type="PANTHER" id="PTHR14383:SF7">
    <property type="entry name" value="PH DOMAIN-CONTAINING PROTEIN"/>
    <property type="match status" value="1"/>
</dbReference>
<evidence type="ECO:0000259" key="2">
    <source>
        <dbReference type="PROSITE" id="PS50003"/>
    </source>
</evidence>
<dbReference type="SMART" id="SM00233">
    <property type="entry name" value="PH"/>
    <property type="match status" value="11"/>
</dbReference>
<proteinExistence type="predicted"/>
<evidence type="ECO:0000313" key="4">
    <source>
        <dbReference type="Proteomes" id="UP000054928"/>
    </source>
</evidence>
<dbReference type="GeneID" id="36401691"/>
<dbReference type="InterPro" id="IPR011993">
    <property type="entry name" value="PH-like_dom_sf"/>
</dbReference>
<protein>
    <submittedName>
        <fullName evidence="3">Pleckstrin homology-like domain</fullName>
    </submittedName>
</protein>